<evidence type="ECO:0000313" key="2">
    <source>
        <dbReference type="Proteomes" id="UP000095665"/>
    </source>
</evidence>
<dbReference type="KEGG" id="ged:FVIR_GE00074"/>
<protein>
    <submittedName>
        <fullName evidence="1">Uncharacterized protein</fullName>
    </submittedName>
</protein>
<accession>A0A143WQI7</accession>
<name>A0A143WQI7_9ENTR</name>
<dbReference type="Proteomes" id="UP000095665">
    <property type="component" value="Chromosome I"/>
</dbReference>
<dbReference type="AlphaFoldDB" id="A0A143WQI7"/>
<proteinExistence type="predicted"/>
<sequence>MIYFNQHDKSIKLFLKYKNIIINNVFLKEQDTEKYTLFNMLLKYFTL</sequence>
<keyword evidence="2" id="KW-1185">Reference proteome</keyword>
<dbReference type="EMBL" id="LN999832">
    <property type="protein sequence ID" value="CUX95817.1"/>
    <property type="molecule type" value="Genomic_DNA"/>
</dbReference>
<reference evidence="2" key="1">
    <citation type="submission" date="2016-01" db="EMBL/GenBank/DDBJ databases">
        <authorList>
            <person name="Husnik F."/>
        </authorList>
    </citation>
    <scope>NUCLEOTIDE SEQUENCE [LARGE SCALE GENOMIC DNA]</scope>
</reference>
<organism evidence="1 2">
    <name type="scientific">Candidatus Gullanella endobia</name>
    <dbReference type="NCBI Taxonomy" id="1070130"/>
    <lineage>
        <taxon>Bacteria</taxon>
        <taxon>Pseudomonadati</taxon>
        <taxon>Pseudomonadota</taxon>
        <taxon>Gammaproteobacteria</taxon>
        <taxon>Enterobacterales</taxon>
        <taxon>Enterobacteriaceae</taxon>
        <taxon>Candidatus Gullanella</taxon>
    </lineage>
</organism>
<gene>
    <name evidence="1" type="ORF">FVIR_GE00074</name>
</gene>
<evidence type="ECO:0000313" key="1">
    <source>
        <dbReference type="EMBL" id="CUX95817.1"/>
    </source>
</evidence>